<accession>A0A518BW26</accession>
<dbReference type="AlphaFoldDB" id="A0A518BW26"/>
<reference evidence="1 2" key="1">
    <citation type="submission" date="2019-02" db="EMBL/GenBank/DDBJ databases">
        <title>Deep-cultivation of Planctomycetes and their phenomic and genomic characterization uncovers novel biology.</title>
        <authorList>
            <person name="Wiegand S."/>
            <person name="Jogler M."/>
            <person name="Boedeker C."/>
            <person name="Pinto D."/>
            <person name="Vollmers J."/>
            <person name="Rivas-Marin E."/>
            <person name="Kohn T."/>
            <person name="Peeters S.H."/>
            <person name="Heuer A."/>
            <person name="Rast P."/>
            <person name="Oberbeckmann S."/>
            <person name="Bunk B."/>
            <person name="Jeske O."/>
            <person name="Meyerdierks A."/>
            <person name="Storesund J.E."/>
            <person name="Kallscheuer N."/>
            <person name="Luecker S."/>
            <person name="Lage O.M."/>
            <person name="Pohl T."/>
            <person name="Merkel B.J."/>
            <person name="Hornburger P."/>
            <person name="Mueller R.-W."/>
            <person name="Bruemmer F."/>
            <person name="Labrenz M."/>
            <person name="Spormann A.M."/>
            <person name="Op den Camp H."/>
            <person name="Overmann J."/>
            <person name="Amann R."/>
            <person name="Jetten M.S.M."/>
            <person name="Mascher T."/>
            <person name="Medema M.H."/>
            <person name="Devos D.P."/>
            <person name="Kaster A.-K."/>
            <person name="Ovreas L."/>
            <person name="Rohde M."/>
            <person name="Galperin M.Y."/>
            <person name="Jogler C."/>
        </authorList>
    </citation>
    <scope>NUCLEOTIDE SEQUENCE [LARGE SCALE GENOMIC DNA]</scope>
    <source>
        <strain evidence="1 2">Pan265</strain>
    </source>
</reference>
<dbReference type="Proteomes" id="UP000320386">
    <property type="component" value="Chromosome"/>
</dbReference>
<sequence>MFEFTGPLSASRLRLPAYLVQCFNRVRGPIDADLAYGAAMYRLASLTEAEREAELPYAEAWARRRGCELNADLRRTQRVAVRIPTELADWYYERVPAPPISDLALVVPYLAQGVVASEDEQTMIADLPGSVGALERWLDDRAFAACVARLYADEGLTADAVDLSIEAPVEPSIDSFWP</sequence>
<dbReference type="RefSeq" id="WP_145445260.1">
    <property type="nucleotide sequence ID" value="NZ_CP036280.1"/>
</dbReference>
<name>A0A518BW26_9BACT</name>
<proteinExistence type="predicted"/>
<gene>
    <name evidence="1" type="ORF">Pan265_09730</name>
</gene>
<organism evidence="1 2">
    <name type="scientific">Mucisphaera calidilacus</name>
    <dbReference type="NCBI Taxonomy" id="2527982"/>
    <lineage>
        <taxon>Bacteria</taxon>
        <taxon>Pseudomonadati</taxon>
        <taxon>Planctomycetota</taxon>
        <taxon>Phycisphaerae</taxon>
        <taxon>Phycisphaerales</taxon>
        <taxon>Phycisphaeraceae</taxon>
        <taxon>Mucisphaera</taxon>
    </lineage>
</organism>
<evidence type="ECO:0000313" key="2">
    <source>
        <dbReference type="Proteomes" id="UP000320386"/>
    </source>
</evidence>
<dbReference type="KEGG" id="mcad:Pan265_09730"/>
<evidence type="ECO:0000313" key="1">
    <source>
        <dbReference type="EMBL" id="QDU71124.1"/>
    </source>
</evidence>
<dbReference type="EMBL" id="CP036280">
    <property type="protein sequence ID" value="QDU71124.1"/>
    <property type="molecule type" value="Genomic_DNA"/>
</dbReference>
<keyword evidence="2" id="KW-1185">Reference proteome</keyword>
<protein>
    <submittedName>
        <fullName evidence="1">Uncharacterized protein</fullName>
    </submittedName>
</protein>